<dbReference type="Gene3D" id="1.25.40.10">
    <property type="entry name" value="Tetratricopeptide repeat domain"/>
    <property type="match status" value="1"/>
</dbReference>
<sequence length="183" mass="20907">MSSSAAIVDFWFDGDPEVQRAKWFTNDPEFDLSIARRFETDIGLAVTGGLAAWEDSPNGTLALILLLDQFPRNAYRGTPRAFMGDSKTVRLSDLALVRGYDRRMTLWQKLFLYLPYEHSEILAEQEKSVALFKALGNPELLDYAVRHYEIIARFGRFPHRNAILERESTPEELAFLEQPGSSF</sequence>
<evidence type="ECO:0000313" key="1">
    <source>
        <dbReference type="EMBL" id="MFD2265513.1"/>
    </source>
</evidence>
<protein>
    <submittedName>
        <fullName evidence="1">DUF924 family protein</fullName>
    </submittedName>
</protein>
<comment type="caution">
    <text evidence="1">The sequence shown here is derived from an EMBL/GenBank/DDBJ whole genome shotgun (WGS) entry which is preliminary data.</text>
</comment>
<dbReference type="InterPro" id="IPR010323">
    <property type="entry name" value="DUF924"/>
</dbReference>
<evidence type="ECO:0000313" key="2">
    <source>
        <dbReference type="Proteomes" id="UP001597295"/>
    </source>
</evidence>
<organism evidence="1 2">
    <name type="scientific">Lacibacterium aquatile</name>
    <dbReference type="NCBI Taxonomy" id="1168082"/>
    <lineage>
        <taxon>Bacteria</taxon>
        <taxon>Pseudomonadati</taxon>
        <taxon>Pseudomonadota</taxon>
        <taxon>Alphaproteobacteria</taxon>
        <taxon>Rhodospirillales</taxon>
        <taxon>Rhodospirillaceae</taxon>
    </lineage>
</organism>
<gene>
    <name evidence="1" type="ORF">ACFSM5_21605</name>
</gene>
<dbReference type="Pfam" id="PF06041">
    <property type="entry name" value="DUF924"/>
    <property type="match status" value="1"/>
</dbReference>
<dbReference type="Proteomes" id="UP001597295">
    <property type="component" value="Unassembled WGS sequence"/>
</dbReference>
<dbReference type="RefSeq" id="WP_379878932.1">
    <property type="nucleotide sequence ID" value="NZ_JBHUIP010000016.1"/>
</dbReference>
<reference evidence="2" key="1">
    <citation type="journal article" date="2019" name="Int. J. Syst. Evol. Microbiol.">
        <title>The Global Catalogue of Microorganisms (GCM) 10K type strain sequencing project: providing services to taxonomists for standard genome sequencing and annotation.</title>
        <authorList>
            <consortium name="The Broad Institute Genomics Platform"/>
            <consortium name="The Broad Institute Genome Sequencing Center for Infectious Disease"/>
            <person name="Wu L."/>
            <person name="Ma J."/>
        </authorList>
    </citation>
    <scope>NUCLEOTIDE SEQUENCE [LARGE SCALE GENOMIC DNA]</scope>
    <source>
        <strain evidence="2">CGMCC 1.19062</strain>
    </source>
</reference>
<accession>A0ABW5DWJ9</accession>
<dbReference type="Gene3D" id="1.20.58.320">
    <property type="entry name" value="TPR-like"/>
    <property type="match status" value="1"/>
</dbReference>
<name>A0ABW5DWJ9_9PROT</name>
<keyword evidence="2" id="KW-1185">Reference proteome</keyword>
<proteinExistence type="predicted"/>
<dbReference type="InterPro" id="IPR011990">
    <property type="entry name" value="TPR-like_helical_dom_sf"/>
</dbReference>
<dbReference type="EMBL" id="JBHUIP010000016">
    <property type="protein sequence ID" value="MFD2265513.1"/>
    <property type="molecule type" value="Genomic_DNA"/>
</dbReference>
<dbReference type="SUPFAM" id="SSF48452">
    <property type="entry name" value="TPR-like"/>
    <property type="match status" value="1"/>
</dbReference>